<gene>
    <name evidence="2" type="ORF">AB852_14710</name>
</gene>
<feature type="chain" id="PRO_5013089469" evidence="1">
    <location>
        <begin position="26"/>
        <end position="114"/>
    </location>
</feature>
<comment type="caution">
    <text evidence="2">The sequence shown here is derived from an EMBL/GenBank/DDBJ whole genome shotgun (WGS) entry which is preliminary data.</text>
</comment>
<dbReference type="EMBL" id="LFBV01000003">
    <property type="protein sequence ID" value="OKH93935.1"/>
    <property type="molecule type" value="Genomic_DNA"/>
</dbReference>
<protein>
    <submittedName>
        <fullName evidence="2">Uncharacterized protein</fullName>
    </submittedName>
</protein>
<evidence type="ECO:0000313" key="2">
    <source>
        <dbReference type="EMBL" id="OKH93935.1"/>
    </source>
</evidence>
<keyword evidence="1" id="KW-0732">Signal</keyword>
<name>A0A1Q4V7Z0_9ACTN</name>
<evidence type="ECO:0000313" key="3">
    <source>
        <dbReference type="Proteomes" id="UP000186455"/>
    </source>
</evidence>
<sequence length="114" mass="11891">MRMKAVAMTALVGASVAAIAVPASAAEIHASLGGAGTARTWYARTLVEVCDSDADAHAVAGQYYRSANPGTLLTKWNQTGVHTCASSGDGSSVMKLRVREQQIGGADRYGSWNY</sequence>
<feature type="signal peptide" evidence="1">
    <location>
        <begin position="1"/>
        <end position="25"/>
    </location>
</feature>
<dbReference type="AlphaFoldDB" id="A0A1Q4V7Z0"/>
<proteinExistence type="predicted"/>
<organism evidence="2 3">
    <name type="scientific">Streptomyces uncialis</name>
    <dbReference type="NCBI Taxonomy" id="1048205"/>
    <lineage>
        <taxon>Bacteria</taxon>
        <taxon>Bacillati</taxon>
        <taxon>Actinomycetota</taxon>
        <taxon>Actinomycetes</taxon>
        <taxon>Kitasatosporales</taxon>
        <taxon>Streptomycetaceae</taxon>
        <taxon>Streptomyces</taxon>
    </lineage>
</organism>
<evidence type="ECO:0000256" key="1">
    <source>
        <dbReference type="SAM" id="SignalP"/>
    </source>
</evidence>
<accession>A0A1Q4V7Z0</accession>
<reference evidence="2 3" key="1">
    <citation type="submission" date="2015-06" db="EMBL/GenBank/DDBJ databases">
        <title>Cloning and characterization of the uncialamcin biosynthetic gene cluster.</title>
        <authorList>
            <person name="Yan X."/>
            <person name="Huang T."/>
            <person name="Ge H."/>
            <person name="Shen B."/>
        </authorList>
    </citation>
    <scope>NUCLEOTIDE SEQUENCE [LARGE SCALE GENOMIC DNA]</scope>
    <source>
        <strain evidence="2 3">DCA2648</strain>
    </source>
</reference>
<keyword evidence="3" id="KW-1185">Reference proteome</keyword>
<dbReference type="Proteomes" id="UP000186455">
    <property type="component" value="Unassembled WGS sequence"/>
</dbReference>